<comment type="caution">
    <text evidence="2">The sequence shown here is derived from an EMBL/GenBank/DDBJ whole genome shotgun (WGS) entry which is preliminary data.</text>
</comment>
<dbReference type="PANTHER" id="PTHR21432">
    <property type="entry name" value="ACETYL-COA HYDROLASE-RELATED"/>
    <property type="match status" value="1"/>
</dbReference>
<gene>
    <name evidence="2" type="ORF">KY465_12865</name>
</gene>
<organism evidence="2 3">
    <name type="scientific">Pseudohoeflea coraliihabitans</name>
    <dbReference type="NCBI Taxonomy" id="2860393"/>
    <lineage>
        <taxon>Bacteria</taxon>
        <taxon>Pseudomonadati</taxon>
        <taxon>Pseudomonadota</taxon>
        <taxon>Alphaproteobacteria</taxon>
        <taxon>Hyphomicrobiales</taxon>
        <taxon>Rhizobiaceae</taxon>
        <taxon>Pseudohoeflea</taxon>
    </lineage>
</organism>
<dbReference type="PANTHER" id="PTHR21432:SF20">
    <property type="entry name" value="ACETYL-COA HYDROLASE"/>
    <property type="match status" value="1"/>
</dbReference>
<dbReference type="InterPro" id="IPR046433">
    <property type="entry name" value="ActCoA_hydro"/>
</dbReference>
<sequence>MVQTLTLAALDFARLVEPGDHVVWGQACGEPLALTDKLMQQRQRIGHFEVFLGISLAGSADPAFADHVRFSSFCATAGNRRLAAAGKLDILPLHYSQLPGVLGKRVDVLLLQLARHPGGSFRLAASCDYLLDLIPRARLVVAEVNAQAPCSDVPIDPASIDLLIATDYPPATLNPVAATPLDEAIAGHVAALVEDGATLQFGLGSTPEAVARLLADRRDLGLHAGILSDAAMDLITAGVITNAKKPFDQGLSVTGGLLGSSALLAFANDNPGLAMRPISYTHNLQTIARLPRFTAINSAIEVDLSGQANTETVGRRYVGTIGGALDFARGAAASKGGKAILALPSTVTLRDGSVKSRIVRSLAGPATIPRADAGIIVTEHGIADLRQASLAERARRLIAIADPRFRDELAGDGGEPSN</sequence>
<dbReference type="EMBL" id="JAHWQX010000003">
    <property type="protein sequence ID" value="MBW3098171.1"/>
    <property type="molecule type" value="Genomic_DNA"/>
</dbReference>
<dbReference type="Pfam" id="PF13336">
    <property type="entry name" value="AcetylCoA_hyd_C"/>
    <property type="match status" value="1"/>
</dbReference>
<keyword evidence="3" id="KW-1185">Reference proteome</keyword>
<proteinExistence type="predicted"/>
<feature type="domain" description="Acetyl-CoA hydrolase/transferase C-terminal" evidence="1">
    <location>
        <begin position="259"/>
        <end position="410"/>
    </location>
</feature>
<name>A0ABS6WQE6_9HYPH</name>
<dbReference type="GO" id="GO:0016787">
    <property type="term" value="F:hydrolase activity"/>
    <property type="evidence" value="ECO:0007669"/>
    <property type="project" value="UniProtKB-KW"/>
</dbReference>
<accession>A0ABS6WQE6</accession>
<evidence type="ECO:0000313" key="2">
    <source>
        <dbReference type="EMBL" id="MBW3098171.1"/>
    </source>
</evidence>
<dbReference type="RefSeq" id="WP_219202098.1">
    <property type="nucleotide sequence ID" value="NZ_JAHWQX010000003.1"/>
</dbReference>
<protein>
    <submittedName>
        <fullName evidence="2">Acetyl-CoA hydrolase</fullName>
    </submittedName>
</protein>
<dbReference type="InterPro" id="IPR026888">
    <property type="entry name" value="AcetylCoA_hyd_C"/>
</dbReference>
<reference evidence="2" key="1">
    <citation type="submission" date="2021-07" db="EMBL/GenBank/DDBJ databases">
        <title>Pseudohoeflea marina sp. nov. a polyhydroxyalcanoate-producing bacterium.</title>
        <authorList>
            <person name="Zheng W."/>
            <person name="Yu S."/>
            <person name="Huang Y."/>
        </authorList>
    </citation>
    <scope>NUCLEOTIDE SEQUENCE</scope>
    <source>
        <strain evidence="2">DP4N28-3</strain>
    </source>
</reference>
<dbReference type="Proteomes" id="UP001430804">
    <property type="component" value="Unassembled WGS sequence"/>
</dbReference>
<evidence type="ECO:0000313" key="3">
    <source>
        <dbReference type="Proteomes" id="UP001430804"/>
    </source>
</evidence>
<keyword evidence="2" id="KW-0378">Hydrolase</keyword>
<evidence type="ECO:0000259" key="1">
    <source>
        <dbReference type="Pfam" id="PF13336"/>
    </source>
</evidence>